<dbReference type="Proteomes" id="UP000251314">
    <property type="component" value="Unassembled WGS sequence"/>
</dbReference>
<sequence length="124" mass="14150">MLGTSRDPVQILRSSNESDSVLKWVYLNADWIRKQNLPPLEKGDEIENDALIKFNAGDVGFDVFRHFPSKTSFGIILTYNEDFAAERVEVPRRIYAMIQQDPFTFTAAETRSTPEISNCIVATY</sequence>
<name>A0A329S6X0_9STRA</name>
<protein>
    <submittedName>
        <fullName evidence="2">Uncharacterized protein</fullName>
    </submittedName>
</protein>
<dbReference type="EMBL" id="MJFZ01000274">
    <property type="protein sequence ID" value="RAW32511.1"/>
    <property type="molecule type" value="Genomic_DNA"/>
</dbReference>
<comment type="caution">
    <text evidence="2">The sequence shown here is derived from an EMBL/GenBank/DDBJ whole genome shotgun (WGS) entry which is preliminary data.</text>
</comment>
<evidence type="ECO:0000313" key="3">
    <source>
        <dbReference type="Proteomes" id="UP000251314"/>
    </source>
</evidence>
<gene>
    <name evidence="2" type="ORF">PC110_g11150</name>
    <name evidence="1" type="ORF">PC115_g8718</name>
</gene>
<reference evidence="2 3" key="1">
    <citation type="submission" date="2018-01" db="EMBL/GenBank/DDBJ databases">
        <title>Draft genome of the strawberry crown rot pathogen Phytophthora cactorum.</title>
        <authorList>
            <person name="Armitage A.D."/>
            <person name="Lysoe E."/>
            <person name="Nellist C.F."/>
            <person name="Harrison R.J."/>
            <person name="Brurberg M.B."/>
        </authorList>
    </citation>
    <scope>NUCLEOTIDE SEQUENCE [LARGE SCALE GENOMIC DNA]</scope>
    <source>
        <strain evidence="2 3">10300</strain>
    </source>
</reference>
<dbReference type="OrthoDB" id="109706at2759"/>
<evidence type="ECO:0000313" key="1">
    <source>
        <dbReference type="EMBL" id="KAG2924235.1"/>
    </source>
</evidence>
<dbReference type="Proteomes" id="UP000774804">
    <property type="component" value="Unassembled WGS sequence"/>
</dbReference>
<evidence type="ECO:0000313" key="2">
    <source>
        <dbReference type="EMBL" id="RAW32511.1"/>
    </source>
</evidence>
<reference evidence="1" key="2">
    <citation type="submission" date="2018-10" db="EMBL/GenBank/DDBJ databases">
        <title>Effector identification in a new, highly contiguous assembly of the strawberry crown rot pathogen Phytophthora cactorum.</title>
        <authorList>
            <person name="Armitage A.D."/>
            <person name="Nellist C.F."/>
            <person name="Bates H."/>
            <person name="Vickerstaff R.J."/>
            <person name="Harrison R.J."/>
        </authorList>
    </citation>
    <scope>NUCLEOTIDE SEQUENCE</scope>
    <source>
        <strain evidence="1">4032</strain>
    </source>
</reference>
<accession>A0A329S6X0</accession>
<dbReference type="AlphaFoldDB" id="A0A329S6X0"/>
<keyword evidence="3" id="KW-1185">Reference proteome</keyword>
<organism evidence="2 3">
    <name type="scientific">Phytophthora cactorum</name>
    <dbReference type="NCBI Taxonomy" id="29920"/>
    <lineage>
        <taxon>Eukaryota</taxon>
        <taxon>Sar</taxon>
        <taxon>Stramenopiles</taxon>
        <taxon>Oomycota</taxon>
        <taxon>Peronosporomycetes</taxon>
        <taxon>Peronosporales</taxon>
        <taxon>Peronosporaceae</taxon>
        <taxon>Phytophthora</taxon>
    </lineage>
</organism>
<dbReference type="VEuPathDB" id="FungiDB:PC110_g11150"/>
<proteinExistence type="predicted"/>
<dbReference type="EMBL" id="RCMI01000229">
    <property type="protein sequence ID" value="KAG2924235.1"/>
    <property type="molecule type" value="Genomic_DNA"/>
</dbReference>